<proteinExistence type="predicted"/>
<gene>
    <name evidence="2" type="ORF">BVG79_01738</name>
</gene>
<dbReference type="Proteomes" id="UP000242447">
    <property type="component" value="Chromosome"/>
</dbReference>
<sequence length="324" mass="35807">MQTRGRPFTYGMAGLLALPFVAACTPTPPAPEAPPTPAVAPALPPARPAQPAVVAPSATSQALAQYYRRLQNDLLARNLLRTDGGPEVDITDTILARNFIRIALYDEYADLGSRFSPNTTESRLRRWEQPVRYQMVFGQTVPRAQRNKDQAEVSAYFGRLQNITGLQIEQSDDPNYLVMFLGEDDRPGAAAQLRTFIPGISESALLALMHPDRSTLCLVIAFADASSNYTYSRAVALIRAEHPDRMRSACIHEELAQGLGLANDDVTVRPSIFNDSEEFALLTLQDEMMLKILYDRRLRPGMTIDQATPIVRQIATEIISPPPV</sequence>
<dbReference type="Pfam" id="PF11150">
    <property type="entry name" value="DUF2927"/>
    <property type="match status" value="1"/>
</dbReference>
<name>A0A1W6P0P3_9RHOB</name>
<protein>
    <submittedName>
        <fullName evidence="2">Lipoprotein, putative</fullName>
    </submittedName>
</protein>
<dbReference type="RefSeq" id="WP_085786524.1">
    <property type="nucleotide sequence ID" value="NZ_CP019937.1"/>
</dbReference>
<feature type="chain" id="PRO_5010870781" evidence="1">
    <location>
        <begin position="23"/>
        <end position="324"/>
    </location>
</feature>
<keyword evidence="2" id="KW-0449">Lipoprotein</keyword>
<reference evidence="2 3" key="1">
    <citation type="submission" date="2017-02" db="EMBL/GenBank/DDBJ databases">
        <title>Ketogulonicigenium robustum SPU B003 Genome sequencing and assembly.</title>
        <authorList>
            <person name="Li Y."/>
            <person name="Liu L."/>
            <person name="Wang C."/>
            <person name="Zhang M."/>
            <person name="Zhang T."/>
            <person name="Zhang Y."/>
        </authorList>
    </citation>
    <scope>NUCLEOTIDE SEQUENCE [LARGE SCALE GENOMIC DNA]</scope>
    <source>
        <strain evidence="2 3">SPU_B003</strain>
    </source>
</reference>
<dbReference type="PROSITE" id="PS51257">
    <property type="entry name" value="PROKAR_LIPOPROTEIN"/>
    <property type="match status" value="1"/>
</dbReference>
<dbReference type="KEGG" id="kro:BVG79_01738"/>
<evidence type="ECO:0000313" key="2">
    <source>
        <dbReference type="EMBL" id="ARO15082.1"/>
    </source>
</evidence>
<dbReference type="STRING" id="92947.BVG79_01738"/>
<evidence type="ECO:0000256" key="1">
    <source>
        <dbReference type="SAM" id="SignalP"/>
    </source>
</evidence>
<dbReference type="OrthoDB" id="3295600at2"/>
<organism evidence="2 3">
    <name type="scientific">Ketogulonicigenium robustum</name>
    <dbReference type="NCBI Taxonomy" id="92947"/>
    <lineage>
        <taxon>Bacteria</taxon>
        <taxon>Pseudomonadati</taxon>
        <taxon>Pseudomonadota</taxon>
        <taxon>Alphaproteobacteria</taxon>
        <taxon>Rhodobacterales</taxon>
        <taxon>Roseobacteraceae</taxon>
        <taxon>Ketogulonicigenium</taxon>
    </lineage>
</organism>
<dbReference type="InterPro" id="IPR021323">
    <property type="entry name" value="DUF2927"/>
</dbReference>
<dbReference type="EMBL" id="CP019937">
    <property type="protein sequence ID" value="ARO15082.1"/>
    <property type="molecule type" value="Genomic_DNA"/>
</dbReference>
<keyword evidence="1" id="KW-0732">Signal</keyword>
<evidence type="ECO:0000313" key="3">
    <source>
        <dbReference type="Proteomes" id="UP000242447"/>
    </source>
</evidence>
<dbReference type="AlphaFoldDB" id="A0A1W6P0P3"/>
<feature type="signal peptide" evidence="1">
    <location>
        <begin position="1"/>
        <end position="22"/>
    </location>
</feature>
<accession>A0A1W6P0P3</accession>
<keyword evidence="3" id="KW-1185">Reference proteome</keyword>